<accession>A0AAE1F8F2</accession>
<comment type="caution">
    <text evidence="2">The sequence shown here is derived from an EMBL/GenBank/DDBJ whole genome shotgun (WGS) entry which is preliminary data.</text>
</comment>
<keyword evidence="3" id="KW-1185">Reference proteome</keyword>
<dbReference type="AlphaFoldDB" id="A0AAE1F8F2"/>
<feature type="compositionally biased region" description="Low complexity" evidence="1">
    <location>
        <begin position="28"/>
        <end position="44"/>
    </location>
</feature>
<feature type="region of interest" description="Disordered" evidence="1">
    <location>
        <begin position="27"/>
        <end position="57"/>
    </location>
</feature>
<gene>
    <name evidence="2" type="ORF">Pcinc_025625</name>
</gene>
<sequence length="107" mass="11854">MLLCERGWCASPRLLCSTLGASVLRLEPGSSHPVPAHSHSPRPSQLAPPTLAPPSCDWSPLVEGRRNVTIRSTTKRNTKLKEHYTTLENTVQQNTKDIQNTTQKNTL</sequence>
<proteinExistence type="predicted"/>
<feature type="region of interest" description="Disordered" evidence="1">
    <location>
        <begin position="82"/>
        <end position="107"/>
    </location>
</feature>
<evidence type="ECO:0000313" key="3">
    <source>
        <dbReference type="Proteomes" id="UP001286313"/>
    </source>
</evidence>
<reference evidence="2" key="1">
    <citation type="submission" date="2023-10" db="EMBL/GenBank/DDBJ databases">
        <title>Genome assemblies of two species of porcelain crab, Petrolisthes cinctipes and Petrolisthes manimaculis (Anomura: Porcellanidae).</title>
        <authorList>
            <person name="Angst P."/>
        </authorList>
    </citation>
    <scope>NUCLEOTIDE SEQUENCE</scope>
    <source>
        <strain evidence="2">PB745_01</strain>
        <tissue evidence="2">Gill</tissue>
    </source>
</reference>
<dbReference type="Proteomes" id="UP001286313">
    <property type="component" value="Unassembled WGS sequence"/>
</dbReference>
<name>A0AAE1F8F2_PETCI</name>
<evidence type="ECO:0000256" key="1">
    <source>
        <dbReference type="SAM" id="MobiDB-lite"/>
    </source>
</evidence>
<feature type="compositionally biased region" description="Polar residues" evidence="1">
    <location>
        <begin position="86"/>
        <end position="107"/>
    </location>
</feature>
<evidence type="ECO:0000313" key="2">
    <source>
        <dbReference type="EMBL" id="KAK3869036.1"/>
    </source>
</evidence>
<protein>
    <submittedName>
        <fullName evidence="2">Uncharacterized protein</fullName>
    </submittedName>
</protein>
<organism evidence="2 3">
    <name type="scientific">Petrolisthes cinctipes</name>
    <name type="common">Flat porcelain crab</name>
    <dbReference type="NCBI Taxonomy" id="88211"/>
    <lineage>
        <taxon>Eukaryota</taxon>
        <taxon>Metazoa</taxon>
        <taxon>Ecdysozoa</taxon>
        <taxon>Arthropoda</taxon>
        <taxon>Crustacea</taxon>
        <taxon>Multicrustacea</taxon>
        <taxon>Malacostraca</taxon>
        <taxon>Eumalacostraca</taxon>
        <taxon>Eucarida</taxon>
        <taxon>Decapoda</taxon>
        <taxon>Pleocyemata</taxon>
        <taxon>Anomura</taxon>
        <taxon>Galatheoidea</taxon>
        <taxon>Porcellanidae</taxon>
        <taxon>Petrolisthes</taxon>
    </lineage>
</organism>
<dbReference type="EMBL" id="JAWQEG010002903">
    <property type="protein sequence ID" value="KAK3869036.1"/>
    <property type="molecule type" value="Genomic_DNA"/>
</dbReference>